<comment type="similarity">
    <text evidence="1">Belongs to the peptidase S9A family.</text>
</comment>
<dbReference type="PANTHER" id="PTHR11757:SF19">
    <property type="entry name" value="PROLYL ENDOPEPTIDASE-LIKE"/>
    <property type="match status" value="1"/>
</dbReference>
<dbReference type="PANTHER" id="PTHR11757">
    <property type="entry name" value="PROTEASE FAMILY S9A OLIGOPEPTIDASE"/>
    <property type="match status" value="1"/>
</dbReference>
<dbReference type="InterPro" id="IPR029058">
    <property type="entry name" value="AB_hydrolase_fold"/>
</dbReference>
<organism evidence="8 9">
    <name type="scientific">Pacificimonas flava</name>
    <dbReference type="NCBI Taxonomy" id="1234595"/>
    <lineage>
        <taxon>Bacteria</taxon>
        <taxon>Pseudomonadati</taxon>
        <taxon>Pseudomonadota</taxon>
        <taxon>Alphaproteobacteria</taxon>
        <taxon>Sphingomonadales</taxon>
        <taxon>Sphingosinicellaceae</taxon>
        <taxon>Pacificimonas</taxon>
    </lineage>
</organism>
<dbReference type="PATRIC" id="fig|1234595.3.peg.546"/>
<dbReference type="OrthoDB" id="9801421at2"/>
<dbReference type="SUPFAM" id="SSF53474">
    <property type="entry name" value="alpha/beta-Hydrolases"/>
    <property type="match status" value="1"/>
</dbReference>
<gene>
    <name evidence="8" type="ORF">C725_0547</name>
</gene>
<evidence type="ECO:0000259" key="6">
    <source>
        <dbReference type="Pfam" id="PF00326"/>
    </source>
</evidence>
<protein>
    <submittedName>
        <fullName evidence="8">Oligopeptidase B</fullName>
    </submittedName>
</protein>
<evidence type="ECO:0000313" key="8">
    <source>
        <dbReference type="EMBL" id="EMD84617.1"/>
    </source>
</evidence>
<reference evidence="8 9" key="1">
    <citation type="journal article" date="2013" name="Genome Announc.">
        <title>Draft Genome Sequence of Strain JLT2015T, Belonging to the Family Sphingomonadaceae of the Alphaproteobacteria.</title>
        <authorList>
            <person name="Tang K."/>
            <person name="Liu K."/>
            <person name="Li S."/>
            <person name="Jiao N."/>
        </authorList>
    </citation>
    <scope>NUCLEOTIDE SEQUENCE [LARGE SCALE GENOMIC DNA]</scope>
    <source>
        <strain evidence="8 9">JLT2015</strain>
    </source>
</reference>
<evidence type="ECO:0000256" key="5">
    <source>
        <dbReference type="SAM" id="MobiDB-lite"/>
    </source>
</evidence>
<evidence type="ECO:0000256" key="1">
    <source>
        <dbReference type="ARBA" id="ARBA00005228"/>
    </source>
</evidence>
<dbReference type="AlphaFoldDB" id="M2U9H8"/>
<evidence type="ECO:0000256" key="2">
    <source>
        <dbReference type="ARBA" id="ARBA00022670"/>
    </source>
</evidence>
<evidence type="ECO:0000313" key="9">
    <source>
        <dbReference type="Proteomes" id="UP000011717"/>
    </source>
</evidence>
<keyword evidence="3" id="KW-0378">Hydrolase</keyword>
<dbReference type="InterPro" id="IPR051543">
    <property type="entry name" value="Serine_Peptidase_S9A"/>
</dbReference>
<dbReference type="InterPro" id="IPR002470">
    <property type="entry name" value="Peptidase_S9A"/>
</dbReference>
<dbReference type="Pfam" id="PF02897">
    <property type="entry name" value="Peptidase_S9_N"/>
    <property type="match status" value="1"/>
</dbReference>
<dbReference type="SUPFAM" id="SSF50993">
    <property type="entry name" value="Peptidase/esterase 'gauge' domain"/>
    <property type="match status" value="1"/>
</dbReference>
<accession>M2U9H8</accession>
<proteinExistence type="inferred from homology"/>
<name>M2U9H8_9SPHN</name>
<dbReference type="GO" id="GO:0004252">
    <property type="term" value="F:serine-type endopeptidase activity"/>
    <property type="evidence" value="ECO:0007669"/>
    <property type="project" value="InterPro"/>
</dbReference>
<dbReference type="InterPro" id="IPR002471">
    <property type="entry name" value="Pept_S9_AS"/>
</dbReference>
<feature type="region of interest" description="Disordered" evidence="5">
    <location>
        <begin position="78"/>
        <end position="103"/>
    </location>
</feature>
<sequence length="679" mass="74443">MPRAQKIPKRIEQLGRTRTDPYAWLKDEGPGSERTLETLASPIAEQLRAEMAYAKRILAPGADLEETLFSEMQARSAGDMAAPPMPAGDLLSGTPQGLGRPVYRLESGTGSEVVLDENARAEDRPYYRTTGHQRGGSRWFVWAEDIVGADEFRIVARDLDSGAVRTVVPGGVFGYGGIAATGDAVYWLRRNDRARPDALMRTPLLGGEAKLLYEEDDPAFFLGLKKTAAGGLIVLSAYSPDRTEIWTVDAKTPQAEPQRVVSRSDGERAELFEWQDAPLLLTDRGGAFDQKIVPLRGTLASEPLLPHRPGVPIEMVMPFASALVWLERQDALPVLRILRPSMREAMTMRFDGPAYNLSVPEDQPFDAETIRVRFETPATPPIWYDVNLRDGSRTLVKRATLPGVDPGAYQVERIDIPSTDGASVPVTILRRRGARSGRMEGRAPLLLTGYGAYGLSSEAEFSLPALSLVDRGWTYAIAHVRGGGERGRRWFEDGRRFRKHHSFDDFNAAAHALAASHGADPQRMVAFGLSAGGLLLGGALNQEPGLFAGAIMKVPFVDMLNTMSDADHPLVPLFRPDWGDPLADPEAYDYMASISPYENVKRAPYPPILTTAGLKDDRVAYWEPAKFIAAVRDRSTSGKPAILYLDPEAGHQPDAGSASALREAARFWTFAIRAAAHQF</sequence>
<evidence type="ECO:0000256" key="4">
    <source>
        <dbReference type="ARBA" id="ARBA00022825"/>
    </source>
</evidence>
<feature type="domain" description="Peptidase S9A N-terminal" evidence="7">
    <location>
        <begin position="3"/>
        <end position="397"/>
    </location>
</feature>
<keyword evidence="2" id="KW-0645">Protease</keyword>
<comment type="caution">
    <text evidence="8">The sequence shown here is derived from an EMBL/GenBank/DDBJ whole genome shotgun (WGS) entry which is preliminary data.</text>
</comment>
<evidence type="ECO:0000256" key="3">
    <source>
        <dbReference type="ARBA" id="ARBA00022801"/>
    </source>
</evidence>
<dbReference type="Gene3D" id="3.40.50.1820">
    <property type="entry name" value="alpha/beta hydrolase"/>
    <property type="match status" value="1"/>
</dbReference>
<dbReference type="GO" id="GO:0006508">
    <property type="term" value="P:proteolysis"/>
    <property type="evidence" value="ECO:0007669"/>
    <property type="project" value="UniProtKB-KW"/>
</dbReference>
<feature type="compositionally biased region" description="Low complexity" evidence="5">
    <location>
        <begin position="78"/>
        <end position="91"/>
    </location>
</feature>
<dbReference type="RefSeq" id="WP_008599999.1">
    <property type="nucleotide sequence ID" value="NZ_AMRV01000001.1"/>
</dbReference>
<dbReference type="PROSITE" id="PS00708">
    <property type="entry name" value="PRO_ENDOPEP_SER"/>
    <property type="match status" value="1"/>
</dbReference>
<keyword evidence="4" id="KW-0720">Serine protease</keyword>
<dbReference type="Pfam" id="PF00326">
    <property type="entry name" value="Peptidase_S9"/>
    <property type="match status" value="1"/>
</dbReference>
<keyword evidence="9" id="KW-1185">Reference proteome</keyword>
<dbReference type="EMBL" id="AMRV01000001">
    <property type="protein sequence ID" value="EMD84617.1"/>
    <property type="molecule type" value="Genomic_DNA"/>
</dbReference>
<dbReference type="InterPro" id="IPR023302">
    <property type="entry name" value="Pept_S9A_N"/>
</dbReference>
<evidence type="ECO:0000259" key="7">
    <source>
        <dbReference type="Pfam" id="PF02897"/>
    </source>
</evidence>
<dbReference type="InterPro" id="IPR001375">
    <property type="entry name" value="Peptidase_S9_cat"/>
</dbReference>
<dbReference type="Gene3D" id="2.130.10.120">
    <property type="entry name" value="Prolyl oligopeptidase, N-terminal domain"/>
    <property type="match status" value="1"/>
</dbReference>
<feature type="domain" description="Peptidase S9 prolyl oligopeptidase catalytic" evidence="6">
    <location>
        <begin position="461"/>
        <end position="675"/>
    </location>
</feature>
<dbReference type="Proteomes" id="UP000011717">
    <property type="component" value="Unassembled WGS sequence"/>
</dbReference>
<dbReference type="PRINTS" id="PR00862">
    <property type="entry name" value="PROLIGOPTASE"/>
</dbReference>